<evidence type="ECO:0000256" key="2">
    <source>
        <dbReference type="SAM" id="Phobius"/>
    </source>
</evidence>
<keyword evidence="2" id="KW-1133">Transmembrane helix</keyword>
<reference evidence="3 4" key="1">
    <citation type="submission" date="2017-11" db="EMBL/GenBank/DDBJ databases">
        <title>Genome-resolved metagenomics identifies genetic mobility, metabolic interactions, and unexpected diversity in perchlorate-reducing communities.</title>
        <authorList>
            <person name="Barnum T.P."/>
            <person name="Figueroa I.A."/>
            <person name="Carlstrom C.I."/>
            <person name="Lucas L.N."/>
            <person name="Engelbrektson A.L."/>
            <person name="Coates J.D."/>
        </authorList>
    </citation>
    <scope>NUCLEOTIDE SEQUENCE [LARGE SCALE GENOMIC DNA]</scope>
    <source>
        <strain evidence="3">BM706</strain>
    </source>
</reference>
<evidence type="ECO:0000313" key="4">
    <source>
        <dbReference type="Proteomes" id="UP000234857"/>
    </source>
</evidence>
<comment type="caution">
    <text evidence="3">The sequence shown here is derived from an EMBL/GenBank/DDBJ whole genome shotgun (WGS) entry which is preliminary data.</text>
</comment>
<protein>
    <submittedName>
        <fullName evidence="3">2-hydroxyglutaryl-CoA dehydratase</fullName>
    </submittedName>
</protein>
<organism evidence="3 4">
    <name type="scientific">Muiribacterium halophilum</name>
    <dbReference type="NCBI Taxonomy" id="2053465"/>
    <lineage>
        <taxon>Bacteria</taxon>
        <taxon>Candidatus Muiribacteriota</taxon>
        <taxon>Candidatus Muiribacteriia</taxon>
        <taxon>Candidatus Muiribacteriales</taxon>
        <taxon>Candidatus Muiribacteriaceae</taxon>
        <taxon>Candidatus Muiribacterium</taxon>
    </lineage>
</organism>
<accession>A0A2N5ZIC9</accession>
<proteinExistence type="inferred from homology"/>
<dbReference type="PANTHER" id="PTHR30548:SF3">
    <property type="entry name" value="2-HYDROXYACYL-COA DEHYDRATASE"/>
    <property type="match status" value="1"/>
</dbReference>
<evidence type="ECO:0000313" key="3">
    <source>
        <dbReference type="EMBL" id="PLX18406.1"/>
    </source>
</evidence>
<dbReference type="Gene3D" id="3.40.50.11890">
    <property type="match status" value="1"/>
</dbReference>
<feature type="transmembrane region" description="Helical" evidence="2">
    <location>
        <begin position="20"/>
        <end position="39"/>
    </location>
</feature>
<keyword evidence="2" id="KW-0472">Membrane</keyword>
<dbReference type="InterPro" id="IPR010327">
    <property type="entry name" value="FldB/FldC_alpha/beta"/>
</dbReference>
<dbReference type="Gene3D" id="3.40.50.11900">
    <property type="match status" value="1"/>
</dbReference>
<gene>
    <name evidence="3" type="ORF">C0601_05145</name>
</gene>
<dbReference type="EMBL" id="PKTG01000064">
    <property type="protein sequence ID" value="PLX18406.1"/>
    <property type="molecule type" value="Genomic_DNA"/>
</dbReference>
<sequence length="337" mass="39327">MLKKRDKRYKRSKMQSNTKIGITTTVPVEIILASGAIPVDINNIFITDVDPGNLVDKAEKAGFPQNTCSWIKGLYQTIISQNIEKVLSPVWGDCSNSFALSEILSECGIEVIEFQYPFDRNIKRLKESFKELYDRFDVSEKDVLKKHDDLQKVRKELKTIDDLTIKGNISGKDNHIYLVSSSDFEGNPDLFLKKIKNRPNIIKKESDDNHRIGIIGVPPIFTNFFDVLEELGFSVVYNEIPAEFSMIKSLDKGFYEKYLEYSYPYGMRFRLHTIKKEIKRRRLKGIIHYTQCFCYRQIEDILLRKNIDIPILTIEGDRPCEIDSRSRMRLENFWELL</sequence>
<dbReference type="PANTHER" id="PTHR30548">
    <property type="entry name" value="2-HYDROXYGLUTARYL-COA DEHYDRATASE, D-COMPONENT-RELATED"/>
    <property type="match status" value="1"/>
</dbReference>
<keyword evidence="2" id="KW-0812">Transmembrane</keyword>
<dbReference type="Pfam" id="PF06050">
    <property type="entry name" value="HGD-D"/>
    <property type="match status" value="1"/>
</dbReference>
<dbReference type="Proteomes" id="UP000234857">
    <property type="component" value="Unassembled WGS sequence"/>
</dbReference>
<name>A0A2N5ZIC9_MUIH1</name>
<comment type="similarity">
    <text evidence="1">Belongs to the FldB/FldC dehydratase alpha/beta subunit family.</text>
</comment>
<dbReference type="AlphaFoldDB" id="A0A2N5ZIC9"/>
<evidence type="ECO:0000256" key="1">
    <source>
        <dbReference type="ARBA" id="ARBA00005806"/>
    </source>
</evidence>